<evidence type="ECO:0000256" key="5">
    <source>
        <dbReference type="ARBA" id="ARBA00022833"/>
    </source>
</evidence>
<evidence type="ECO:0000313" key="11">
    <source>
        <dbReference type="Proteomes" id="UP000002279"/>
    </source>
</evidence>
<dbReference type="GeneTree" id="ENSGT00870000136508"/>
<reference evidence="10" key="2">
    <citation type="submission" date="2025-08" db="UniProtKB">
        <authorList>
            <consortium name="Ensembl"/>
        </authorList>
    </citation>
    <scope>IDENTIFICATION</scope>
    <source>
        <strain evidence="10">Glennie</strain>
    </source>
</reference>
<protein>
    <recommendedName>
        <fullName evidence="9">C2H2-type domain-containing protein</fullName>
    </recommendedName>
</protein>
<evidence type="ECO:0000259" key="9">
    <source>
        <dbReference type="PROSITE" id="PS50157"/>
    </source>
</evidence>
<organism evidence="10 11">
    <name type="scientific">Ornithorhynchus anatinus</name>
    <name type="common">Duckbill platypus</name>
    <dbReference type="NCBI Taxonomy" id="9258"/>
    <lineage>
        <taxon>Eukaryota</taxon>
        <taxon>Metazoa</taxon>
        <taxon>Chordata</taxon>
        <taxon>Craniata</taxon>
        <taxon>Vertebrata</taxon>
        <taxon>Euteleostomi</taxon>
        <taxon>Mammalia</taxon>
        <taxon>Monotremata</taxon>
        <taxon>Ornithorhynchidae</taxon>
        <taxon>Ornithorhynchus</taxon>
    </lineage>
</organism>
<dbReference type="RefSeq" id="XP_007665399.2">
    <property type="nucleotide sequence ID" value="XM_007667209.3"/>
</dbReference>
<gene>
    <name evidence="10" type="primary">LOC100080465</name>
</gene>
<dbReference type="InParanoid" id="F6VMT9"/>
<dbReference type="PROSITE" id="PS50157">
    <property type="entry name" value="ZINC_FINGER_C2H2_2"/>
    <property type="match status" value="5"/>
</dbReference>
<evidence type="ECO:0000256" key="6">
    <source>
        <dbReference type="ARBA" id="ARBA00023125"/>
    </source>
</evidence>
<dbReference type="OrthoDB" id="10039931at2759"/>
<dbReference type="GeneID" id="100080465"/>
<keyword evidence="5" id="KW-0862">Zinc</keyword>
<dbReference type="Pfam" id="PF13894">
    <property type="entry name" value="zf-C2H2_4"/>
    <property type="match status" value="1"/>
</dbReference>
<dbReference type="Gene3D" id="3.30.160.60">
    <property type="entry name" value="Classic Zinc Finger"/>
    <property type="match status" value="4"/>
</dbReference>
<dbReference type="PANTHER" id="PTHR24391">
    <property type="entry name" value="HISTONE H4 TRANSCRIPTION FACTOR-RELATED"/>
    <property type="match status" value="1"/>
</dbReference>
<feature type="domain" description="C2H2-type" evidence="9">
    <location>
        <begin position="243"/>
        <end position="271"/>
    </location>
</feature>
<dbReference type="AlphaFoldDB" id="F6VMT9"/>
<sequence>MALRAKPQLAHLVLPCEWGGCTFVGKGMDEFCNHVAGHSREHLSDPSGPREHYLCLWRRCEFWAIGSNELMIHVNFHSYHTKLKYLGAQIRASHEDFPECSENTQSQNVIPEITEEFVCHWEHCDMTINNPEWFYQHVNMHAFCAEKQSLSESKKAILCRWKDCEGICRSRHKLREHLRTHTQEKVVACPSCGGMFSNNTKFFDHAKRQISEDQQVFVCQYCNKHFASERLLRDHVRVHVSHVKCALCGLTCCNLSSLKVHIRFRHSNERPFPCDFCDSSFKNTYDLRKHIETHNDSSAYCCEVNRCDFSSRTLQTFRQHYRRVHESNGTIKYKCHICQKCFSWSYSLTLHLRKIHQLSGHSRFRYKEDDDGYWSLNVTNYQLNLGLSQGLENHKLAKKASVGENNTSSLLESSAPCQERISSMGLHSSTFSLLSEAPAKNPAPEVETSLRESVYCELQNDPMALEKSSCFTECDETMTLGAKEKIEEMIQVFTFEMAL</sequence>
<keyword evidence="11" id="KW-1185">Reference proteome</keyword>
<keyword evidence="4 8" id="KW-0863">Zinc-finger</keyword>
<comment type="subcellular location">
    <subcellularLocation>
        <location evidence="1">Nucleus</location>
    </subcellularLocation>
</comment>
<dbReference type="GO" id="GO:0008270">
    <property type="term" value="F:zinc ion binding"/>
    <property type="evidence" value="ECO:0007669"/>
    <property type="project" value="UniProtKB-KW"/>
</dbReference>
<dbReference type="GO" id="GO:0006357">
    <property type="term" value="P:regulation of transcription by RNA polymerase II"/>
    <property type="evidence" value="ECO:0000318"/>
    <property type="project" value="GO_Central"/>
</dbReference>
<dbReference type="Proteomes" id="UP000002279">
    <property type="component" value="Chromosome 18"/>
</dbReference>
<dbReference type="Bgee" id="ENSOANG00000006444">
    <property type="expression patterns" value="Expressed in testis and 4 other cell types or tissues"/>
</dbReference>
<dbReference type="Pfam" id="PF00096">
    <property type="entry name" value="zf-C2H2"/>
    <property type="match status" value="2"/>
</dbReference>
<dbReference type="GO" id="GO:0045892">
    <property type="term" value="P:negative regulation of DNA-templated transcription"/>
    <property type="evidence" value="ECO:0007669"/>
    <property type="project" value="UniProtKB-ARBA"/>
</dbReference>
<evidence type="ECO:0000256" key="7">
    <source>
        <dbReference type="ARBA" id="ARBA00023242"/>
    </source>
</evidence>
<dbReference type="KEGG" id="oaa:100080465"/>
<feature type="domain" description="C2H2-type" evidence="9">
    <location>
        <begin position="217"/>
        <end position="244"/>
    </location>
</feature>
<proteinExistence type="predicted"/>
<reference evidence="10" key="3">
    <citation type="submission" date="2025-09" db="UniProtKB">
        <authorList>
            <consortium name="Ensembl"/>
        </authorList>
    </citation>
    <scope>IDENTIFICATION</scope>
    <source>
        <strain evidence="10">Glennie</strain>
    </source>
</reference>
<dbReference type="HOGENOM" id="CLU_026599_1_0_1"/>
<dbReference type="Ensembl" id="ENSOANT00000010289.3">
    <property type="protein sequence ID" value="ENSOANP00000010287.3"/>
    <property type="gene ID" value="ENSOANG00000006444.3"/>
</dbReference>
<evidence type="ECO:0000256" key="3">
    <source>
        <dbReference type="ARBA" id="ARBA00022737"/>
    </source>
</evidence>
<evidence type="ECO:0000256" key="1">
    <source>
        <dbReference type="ARBA" id="ARBA00004123"/>
    </source>
</evidence>
<dbReference type="OMA" id="HEAQLMG"/>
<reference evidence="10 11" key="1">
    <citation type="journal article" date="2008" name="Nature">
        <title>Genome analysis of the platypus reveals unique signatures of evolution.</title>
        <authorList>
            <person name="Warren W.C."/>
            <person name="Hillier L.W."/>
            <person name="Marshall Graves J.A."/>
            <person name="Birney E."/>
            <person name="Ponting C.P."/>
            <person name="Grutzner F."/>
            <person name="Belov K."/>
            <person name="Miller W."/>
            <person name="Clarke L."/>
            <person name="Chinwalla A.T."/>
            <person name="Yang S.P."/>
            <person name="Heger A."/>
            <person name="Locke D.P."/>
            <person name="Miethke P."/>
            <person name="Waters P.D."/>
            <person name="Veyrunes F."/>
            <person name="Fulton L."/>
            <person name="Fulton B."/>
            <person name="Graves T."/>
            <person name="Wallis J."/>
            <person name="Puente X.S."/>
            <person name="Lopez-Otin C."/>
            <person name="Ordonez G.R."/>
            <person name="Eichler E.E."/>
            <person name="Chen L."/>
            <person name="Cheng Z."/>
            <person name="Deakin J.E."/>
            <person name="Alsop A."/>
            <person name="Thompson K."/>
            <person name="Kirby P."/>
            <person name="Papenfuss A.T."/>
            <person name="Wakefield M.J."/>
            <person name="Olender T."/>
            <person name="Lancet D."/>
            <person name="Huttley G.A."/>
            <person name="Smit A.F."/>
            <person name="Pask A."/>
            <person name="Temple-Smith P."/>
            <person name="Batzer M.A."/>
            <person name="Walker J.A."/>
            <person name="Konkel M.K."/>
            <person name="Harris R.S."/>
            <person name="Whittington C.M."/>
            <person name="Wong E.S."/>
            <person name="Gemmell N.J."/>
            <person name="Buschiazzo E."/>
            <person name="Vargas Jentzsch I.M."/>
            <person name="Merkel A."/>
            <person name="Schmitz J."/>
            <person name="Zemann A."/>
            <person name="Churakov G."/>
            <person name="Kriegs J.O."/>
            <person name="Brosius J."/>
            <person name="Murchison E.P."/>
            <person name="Sachidanandam R."/>
            <person name="Smith C."/>
            <person name="Hannon G.J."/>
            <person name="Tsend-Ayush E."/>
            <person name="McMillan D."/>
            <person name="Attenborough R."/>
            <person name="Rens W."/>
            <person name="Ferguson-Smith M."/>
            <person name="Lefevre C.M."/>
            <person name="Sharp J.A."/>
            <person name="Nicholas K.R."/>
            <person name="Ray D.A."/>
            <person name="Kube M."/>
            <person name="Reinhardt R."/>
            <person name="Pringle T.H."/>
            <person name="Taylor J."/>
            <person name="Jones R.C."/>
            <person name="Nixon B."/>
            <person name="Dacheux J.L."/>
            <person name="Niwa H."/>
            <person name="Sekita Y."/>
            <person name="Huang X."/>
            <person name="Stark A."/>
            <person name="Kheradpour P."/>
            <person name="Kellis M."/>
            <person name="Flicek P."/>
            <person name="Chen Y."/>
            <person name="Webber C."/>
            <person name="Hardison R."/>
            <person name="Nelson J."/>
            <person name="Hallsworth-Pepin K."/>
            <person name="Delehaunty K."/>
            <person name="Markovic C."/>
            <person name="Minx P."/>
            <person name="Feng Y."/>
            <person name="Kremitzki C."/>
            <person name="Mitreva M."/>
            <person name="Glasscock J."/>
            <person name="Wylie T."/>
            <person name="Wohldmann P."/>
            <person name="Thiru P."/>
            <person name="Nhan M.N."/>
            <person name="Pohl C.S."/>
            <person name="Smith S.M."/>
            <person name="Hou S."/>
            <person name="Nefedov M."/>
            <person name="de Jong P.J."/>
            <person name="Renfree M.B."/>
            <person name="Mardis E.R."/>
            <person name="Wilson R.K."/>
        </authorList>
    </citation>
    <scope>NUCLEOTIDE SEQUENCE [LARGE SCALE GENOMIC DNA]</scope>
    <source>
        <strain evidence="10 11">Glennie</strain>
    </source>
</reference>
<dbReference type="eggNOG" id="KOG3608">
    <property type="taxonomic scope" value="Eukaryota"/>
</dbReference>
<keyword evidence="6" id="KW-0238">DNA-binding</keyword>
<keyword evidence="2" id="KW-0479">Metal-binding</keyword>
<evidence type="ECO:0000256" key="8">
    <source>
        <dbReference type="PROSITE-ProRule" id="PRU00042"/>
    </source>
</evidence>
<feature type="domain" description="C2H2-type" evidence="9">
    <location>
        <begin position="272"/>
        <end position="299"/>
    </location>
</feature>
<accession>F6VMT9</accession>
<dbReference type="PROSITE" id="PS00028">
    <property type="entry name" value="ZINC_FINGER_C2H2_1"/>
    <property type="match status" value="5"/>
</dbReference>
<feature type="domain" description="C2H2-type" evidence="9">
    <location>
        <begin position="157"/>
        <end position="186"/>
    </location>
</feature>
<dbReference type="InterPro" id="IPR036236">
    <property type="entry name" value="Znf_C2H2_sf"/>
</dbReference>
<evidence type="ECO:0000256" key="4">
    <source>
        <dbReference type="ARBA" id="ARBA00022771"/>
    </source>
</evidence>
<keyword evidence="3" id="KW-0677">Repeat</keyword>
<dbReference type="PANTHER" id="PTHR24391:SF15">
    <property type="entry name" value="MBD2 (METHYL-CPG-BINDING PROTEIN)-INTERACTING ZINC FINGER PROTEIN"/>
    <property type="match status" value="1"/>
</dbReference>
<dbReference type="InterPro" id="IPR013087">
    <property type="entry name" value="Znf_C2H2_type"/>
</dbReference>
<evidence type="ECO:0000313" key="10">
    <source>
        <dbReference type="Ensembl" id="ENSOANP00000010287.3"/>
    </source>
</evidence>
<dbReference type="SUPFAM" id="SSF57667">
    <property type="entry name" value="beta-beta-alpha zinc fingers"/>
    <property type="match status" value="4"/>
</dbReference>
<dbReference type="SMART" id="SM00355">
    <property type="entry name" value="ZnF_C2H2"/>
    <property type="match status" value="10"/>
</dbReference>
<dbReference type="GO" id="GO:0005634">
    <property type="term" value="C:nucleus"/>
    <property type="evidence" value="ECO:0007669"/>
    <property type="project" value="UniProtKB-SubCell"/>
</dbReference>
<name>F6VMT9_ORNAN</name>
<dbReference type="STRING" id="9258.ENSOANP00000010287"/>
<feature type="domain" description="C2H2-type" evidence="9">
    <location>
        <begin position="333"/>
        <end position="356"/>
    </location>
</feature>
<evidence type="ECO:0000256" key="2">
    <source>
        <dbReference type="ARBA" id="ARBA00022723"/>
    </source>
</evidence>
<keyword evidence="7" id="KW-0539">Nucleus</keyword>
<dbReference type="GO" id="GO:0000978">
    <property type="term" value="F:RNA polymerase II cis-regulatory region sequence-specific DNA binding"/>
    <property type="evidence" value="ECO:0000318"/>
    <property type="project" value="GO_Central"/>
</dbReference>
<dbReference type="GO" id="GO:0000981">
    <property type="term" value="F:DNA-binding transcription factor activity, RNA polymerase II-specific"/>
    <property type="evidence" value="ECO:0000318"/>
    <property type="project" value="GO_Central"/>
</dbReference>
<dbReference type="InterPro" id="IPR051574">
    <property type="entry name" value="ZnF_E-box_Homeobox"/>
</dbReference>